<evidence type="ECO:0000256" key="14">
    <source>
        <dbReference type="SAM" id="Phobius"/>
    </source>
</evidence>
<keyword evidence="8" id="KW-0547">Nucleotide-binding</keyword>
<proteinExistence type="predicted"/>
<dbReference type="GO" id="GO:0005886">
    <property type="term" value="C:plasma membrane"/>
    <property type="evidence" value="ECO:0007669"/>
    <property type="project" value="UniProtKB-SubCell"/>
</dbReference>
<dbReference type="EC" id="2.7.13.3" evidence="3"/>
<dbReference type="InterPro" id="IPR050482">
    <property type="entry name" value="Sensor_HK_TwoCompSys"/>
</dbReference>
<dbReference type="InterPro" id="IPR017171">
    <property type="entry name" value="Sig_transdc_His_kinase_MctS"/>
</dbReference>
<feature type="domain" description="Single Cache" evidence="15">
    <location>
        <begin position="42"/>
        <end position="132"/>
    </location>
</feature>
<evidence type="ECO:0000256" key="13">
    <source>
        <dbReference type="ARBA" id="ARBA00023136"/>
    </source>
</evidence>
<keyword evidence="9 16" id="KW-0418">Kinase</keyword>
<evidence type="ECO:0000256" key="11">
    <source>
        <dbReference type="ARBA" id="ARBA00022989"/>
    </source>
</evidence>
<evidence type="ECO:0000256" key="9">
    <source>
        <dbReference type="ARBA" id="ARBA00022777"/>
    </source>
</evidence>
<evidence type="ECO:0000256" key="12">
    <source>
        <dbReference type="ARBA" id="ARBA00023012"/>
    </source>
</evidence>
<dbReference type="Gene3D" id="1.20.5.1930">
    <property type="match status" value="1"/>
</dbReference>
<dbReference type="CDD" id="cd16917">
    <property type="entry name" value="HATPase_UhpB-NarQ-NarX-like"/>
    <property type="match status" value="1"/>
</dbReference>
<evidence type="ECO:0000256" key="7">
    <source>
        <dbReference type="ARBA" id="ARBA00022692"/>
    </source>
</evidence>
<dbReference type="Proteomes" id="UP000267464">
    <property type="component" value="Unassembled WGS sequence"/>
</dbReference>
<gene>
    <name evidence="16" type="ORF">DZC73_07580</name>
</gene>
<dbReference type="Pfam" id="PF02518">
    <property type="entry name" value="HATPase_c"/>
    <property type="match status" value="1"/>
</dbReference>
<keyword evidence="6" id="KW-0808">Transferase</keyword>
<evidence type="ECO:0000313" key="17">
    <source>
        <dbReference type="Proteomes" id="UP000267464"/>
    </source>
</evidence>
<comment type="caution">
    <text evidence="16">The sequence shown here is derived from an EMBL/GenBank/DDBJ whole genome shotgun (WGS) entry which is preliminary data.</text>
</comment>
<dbReference type="AlphaFoldDB" id="A0A3N7HSK8"/>
<keyword evidence="11 14" id="KW-1133">Transmembrane helix</keyword>
<dbReference type="Pfam" id="PF07730">
    <property type="entry name" value="HisKA_3"/>
    <property type="match status" value="1"/>
</dbReference>
<dbReference type="Pfam" id="PF17200">
    <property type="entry name" value="sCache_2"/>
    <property type="match status" value="1"/>
</dbReference>
<keyword evidence="13 14" id="KW-0472">Membrane</keyword>
<name>A0A3N7HSK8_9BURK</name>
<dbReference type="GO" id="GO:0046983">
    <property type="term" value="F:protein dimerization activity"/>
    <property type="evidence" value="ECO:0007669"/>
    <property type="project" value="InterPro"/>
</dbReference>
<keyword evidence="17" id="KW-1185">Reference proteome</keyword>
<reference evidence="16 17" key="1">
    <citation type="submission" date="2018-08" db="EMBL/GenBank/DDBJ databases">
        <authorList>
            <person name="Khan S.A."/>
            <person name="Jeon C.O."/>
            <person name="Chun B.H."/>
            <person name="Jeong S.E."/>
        </authorList>
    </citation>
    <scope>NUCLEOTIDE SEQUENCE [LARGE SCALE GENOMIC DNA]</scope>
    <source>
        <strain evidence="16 17">S-16</strain>
    </source>
</reference>
<dbReference type="PANTHER" id="PTHR24421">
    <property type="entry name" value="NITRATE/NITRITE SENSOR PROTEIN NARX-RELATED"/>
    <property type="match status" value="1"/>
</dbReference>
<dbReference type="Gene3D" id="3.30.450.20">
    <property type="entry name" value="PAS domain"/>
    <property type="match status" value="1"/>
</dbReference>
<dbReference type="GO" id="GO:0005524">
    <property type="term" value="F:ATP binding"/>
    <property type="evidence" value="ECO:0007669"/>
    <property type="project" value="UniProtKB-KW"/>
</dbReference>
<dbReference type="SUPFAM" id="SSF55874">
    <property type="entry name" value="ATPase domain of HSP90 chaperone/DNA topoisomerase II/histidine kinase"/>
    <property type="match status" value="1"/>
</dbReference>
<evidence type="ECO:0000256" key="5">
    <source>
        <dbReference type="ARBA" id="ARBA00022553"/>
    </source>
</evidence>
<keyword evidence="10" id="KW-0067">ATP-binding</keyword>
<dbReference type="RefSeq" id="WP_124539639.1">
    <property type="nucleotide sequence ID" value="NZ_QUSW01000002.1"/>
</dbReference>
<reference evidence="16 17" key="2">
    <citation type="submission" date="2018-12" db="EMBL/GenBank/DDBJ databases">
        <title>Rhizobacter gummiphilus sp. nov., a rubber-degrading bacterium isolated from the soil of a botanical garden in Japan.</title>
        <authorList>
            <person name="Shunsuke S.S."/>
        </authorList>
    </citation>
    <scope>NUCLEOTIDE SEQUENCE [LARGE SCALE GENOMIC DNA]</scope>
    <source>
        <strain evidence="16 17">S-16</strain>
    </source>
</reference>
<keyword evidence="7 14" id="KW-0812">Transmembrane</keyword>
<evidence type="ECO:0000256" key="4">
    <source>
        <dbReference type="ARBA" id="ARBA00022475"/>
    </source>
</evidence>
<evidence type="ECO:0000256" key="6">
    <source>
        <dbReference type="ARBA" id="ARBA00022679"/>
    </source>
</evidence>
<dbReference type="Gene3D" id="3.30.565.10">
    <property type="entry name" value="Histidine kinase-like ATPase, C-terminal domain"/>
    <property type="match status" value="1"/>
</dbReference>
<evidence type="ECO:0000313" key="16">
    <source>
        <dbReference type="EMBL" id="RQP24743.1"/>
    </source>
</evidence>
<dbReference type="PIRSF" id="PIRSF037314">
    <property type="entry name" value="STHK_MctS"/>
    <property type="match status" value="1"/>
</dbReference>
<dbReference type="InterPro" id="IPR033480">
    <property type="entry name" value="sCache_2"/>
</dbReference>
<evidence type="ECO:0000256" key="3">
    <source>
        <dbReference type="ARBA" id="ARBA00012438"/>
    </source>
</evidence>
<comment type="catalytic activity">
    <reaction evidence="1">
        <text>ATP + protein L-histidine = ADP + protein N-phospho-L-histidine.</text>
        <dbReference type="EC" id="2.7.13.3"/>
    </reaction>
</comment>
<evidence type="ECO:0000256" key="10">
    <source>
        <dbReference type="ARBA" id="ARBA00022840"/>
    </source>
</evidence>
<comment type="subcellular location">
    <subcellularLocation>
        <location evidence="2">Cell membrane</location>
        <topology evidence="2">Multi-pass membrane protein</topology>
    </subcellularLocation>
</comment>
<keyword evidence="5" id="KW-0597">Phosphoprotein</keyword>
<dbReference type="OrthoDB" id="9797605at2"/>
<dbReference type="EMBL" id="QUSW01000002">
    <property type="protein sequence ID" value="RQP24743.1"/>
    <property type="molecule type" value="Genomic_DNA"/>
</dbReference>
<evidence type="ECO:0000259" key="15">
    <source>
        <dbReference type="SMART" id="SM01049"/>
    </source>
</evidence>
<accession>A0A3N7HSK8</accession>
<keyword evidence="12" id="KW-0902">Two-component regulatory system</keyword>
<evidence type="ECO:0000256" key="2">
    <source>
        <dbReference type="ARBA" id="ARBA00004651"/>
    </source>
</evidence>
<evidence type="ECO:0000256" key="1">
    <source>
        <dbReference type="ARBA" id="ARBA00000085"/>
    </source>
</evidence>
<dbReference type="SMART" id="SM01049">
    <property type="entry name" value="Cache_2"/>
    <property type="match status" value="1"/>
</dbReference>
<dbReference type="InterPro" id="IPR011712">
    <property type="entry name" value="Sig_transdc_His_kin_sub3_dim/P"/>
</dbReference>
<keyword evidence="4" id="KW-1003">Cell membrane</keyword>
<sequence>MRLKLKVFLLAVIPFVGALVLIALAVGHQTMDLARRERALVEASTLAAKEAELSHYIALAQSTVQPLYDSRRDDDATKAEAVRLLSKLDYGTDGYFFLYDVAGRVIMHPRQPELEGKDLWNLRDVNGFPVIQKLIAKGHEGGGTVRYMWEKPSTREITPKMSYVITLPRWNWMLGTGVYLDDVQATMDQLDRQVNANIAATMWWIAAIAVLGVVLIGAGGLALNVSEQRIADAKLRLLARQVVQSQEDERAHLSRELHDSTSQTLVSIKLLMESAIARMGEAAPPALHKALDRLKAALGEVRNISHRLRPAELDVLGLPAALQHLGEEFGESSGIASSVRIRGDVSHLPEEVKTVLFRVTQEALTNIEKHAAATSISVWLAFGKSGVRLRVMDDGQGFKVDAVQLDPKRGIGLRNMRERLVSIGGSFSIQSRPGMTQLVAEVPAASLRQFALKEAA</sequence>
<dbReference type="InterPro" id="IPR036890">
    <property type="entry name" value="HATPase_C_sf"/>
</dbReference>
<feature type="transmembrane region" description="Helical" evidence="14">
    <location>
        <begin position="202"/>
        <end position="226"/>
    </location>
</feature>
<evidence type="ECO:0000256" key="8">
    <source>
        <dbReference type="ARBA" id="ARBA00022741"/>
    </source>
</evidence>
<dbReference type="InterPro" id="IPR003594">
    <property type="entry name" value="HATPase_dom"/>
</dbReference>
<dbReference type="GO" id="GO:0000155">
    <property type="term" value="F:phosphorelay sensor kinase activity"/>
    <property type="evidence" value="ECO:0007669"/>
    <property type="project" value="InterPro"/>
</dbReference>
<organism evidence="16 17">
    <name type="scientific">Piscinibacter terrae</name>
    <dbReference type="NCBI Taxonomy" id="2496871"/>
    <lineage>
        <taxon>Bacteria</taxon>
        <taxon>Pseudomonadati</taxon>
        <taxon>Pseudomonadota</taxon>
        <taxon>Betaproteobacteria</taxon>
        <taxon>Burkholderiales</taxon>
        <taxon>Sphaerotilaceae</taxon>
        <taxon>Piscinibacter</taxon>
    </lineage>
</organism>
<dbReference type="PANTHER" id="PTHR24421:SF10">
    <property type="entry name" value="NITRATE_NITRITE SENSOR PROTEIN NARQ"/>
    <property type="match status" value="1"/>
</dbReference>
<protein>
    <recommendedName>
        <fullName evidence="3">histidine kinase</fullName>
        <ecNumber evidence="3">2.7.13.3</ecNumber>
    </recommendedName>
</protein>